<dbReference type="Pfam" id="PF00046">
    <property type="entry name" value="Homeodomain"/>
    <property type="match status" value="1"/>
</dbReference>
<dbReference type="GO" id="GO:0000978">
    <property type="term" value="F:RNA polymerase II cis-regulatory region sequence-specific DNA binding"/>
    <property type="evidence" value="ECO:0007669"/>
    <property type="project" value="TreeGrafter"/>
</dbReference>
<evidence type="ECO:0000256" key="5">
    <source>
        <dbReference type="ARBA" id="ARBA00023242"/>
    </source>
</evidence>
<dbReference type="PRINTS" id="PR00024">
    <property type="entry name" value="HOMEOBOX"/>
</dbReference>
<feature type="region of interest" description="Disordered" evidence="8">
    <location>
        <begin position="550"/>
        <end position="577"/>
    </location>
</feature>
<name>A0A8D8W148_9HEMI</name>
<feature type="compositionally biased region" description="Basic and acidic residues" evidence="8">
    <location>
        <begin position="345"/>
        <end position="363"/>
    </location>
</feature>
<evidence type="ECO:0000256" key="1">
    <source>
        <dbReference type="ARBA" id="ARBA00004123"/>
    </source>
</evidence>
<dbReference type="GO" id="GO:0048513">
    <property type="term" value="P:animal organ development"/>
    <property type="evidence" value="ECO:0007669"/>
    <property type="project" value="UniProtKB-ARBA"/>
</dbReference>
<evidence type="ECO:0000259" key="9">
    <source>
        <dbReference type="PROSITE" id="PS50071"/>
    </source>
</evidence>
<sequence length="790" mass="90374">MLNQTNETLAINNLKNNPSNLIKSNVNTQTIMVSTMHGKNNQQQTIVANHNIGDLNEDHTMLDEEDDSMEEEDDEYLLKQEEDEADYLKMKQRSEDEFIKDDFIKDDFIMKHRGVSSPIENNYWMSNSVGNTPLGDCQSESGFISSQPSMSEFILPHHLNNDMVVPGSPHFTSLHDTNNVLQATAGNQQNLQEYPWMKEKKTSRKNSAQQENGLPRRLRTAYTNTQLLELEKEFHFNKYLCRPRRIEIAASLDLTERQVKVWFQNRRMKHKRQTLNKGDNENDNENDHDHDEEKESIASSDSNINKINNNNTNKTKNKEDKTAANCDNNISNSAISSISSQHSNYNDDTRSNNEYSTKLHDEDPPPEISSKDNIIIKIEQNIEHIRETTREQIQFCNYNNNKTTMCNSNCMSSTCTQINCSSPNKIMKDDKLINSFNTRSPSTTSLYSKIKSCRSPIPINIPSMSPNSNTTTTIMTQKSLIQIVKHKNISPNTSISPQSDISHLSSPHHNNMSPHLSPQQSTYTQNFNCRTQTSNTYRYPSRDYYRTNSNQRITNNQLPNNNSRQSLPNNANRQGYPLQNYNNNNQQYYNYNGNYYENYNYNMNYNVQNYNENHAYYTNTNNEYAMNEYNGKAMNNNYTGAPISHENNMQSQQQHQTCQNKHYYEGQHEYGGQHYEASGNNTFQNTAFYNQNSAQSNVNMSPDTSAVGTTGVVPTGVALHHNQSSTNTSLGMNINMIDDASAVSTLNQHSGHQDQHSSSSSCSAGIISDFNFLSNLVNDYTTPPEYYQLS</sequence>
<dbReference type="GO" id="GO:0005634">
    <property type="term" value="C:nucleus"/>
    <property type="evidence" value="ECO:0007669"/>
    <property type="project" value="UniProtKB-SubCell"/>
</dbReference>
<feature type="region of interest" description="Disordered" evidence="8">
    <location>
        <begin position="270"/>
        <end position="371"/>
    </location>
</feature>
<dbReference type="FunFam" id="1.10.10.60:FF:000176">
    <property type="entry name" value="pancreas/duodenum homeobox protein 1"/>
    <property type="match status" value="1"/>
</dbReference>
<dbReference type="GO" id="GO:0000981">
    <property type="term" value="F:DNA-binding transcription factor activity, RNA polymerase II-specific"/>
    <property type="evidence" value="ECO:0007669"/>
    <property type="project" value="InterPro"/>
</dbReference>
<organism evidence="10">
    <name type="scientific">Cacopsylla melanoneura</name>
    <dbReference type="NCBI Taxonomy" id="428564"/>
    <lineage>
        <taxon>Eukaryota</taxon>
        <taxon>Metazoa</taxon>
        <taxon>Ecdysozoa</taxon>
        <taxon>Arthropoda</taxon>
        <taxon>Hexapoda</taxon>
        <taxon>Insecta</taxon>
        <taxon>Pterygota</taxon>
        <taxon>Neoptera</taxon>
        <taxon>Paraneoptera</taxon>
        <taxon>Hemiptera</taxon>
        <taxon>Sternorrhyncha</taxon>
        <taxon>Psylloidea</taxon>
        <taxon>Psyllidae</taxon>
        <taxon>Psyllinae</taxon>
        <taxon>Cacopsylla</taxon>
    </lineage>
</organism>
<accession>A0A8D8W148</accession>
<dbReference type="InterPro" id="IPR020479">
    <property type="entry name" value="HD_metazoa"/>
</dbReference>
<dbReference type="InterPro" id="IPR009057">
    <property type="entry name" value="Homeodomain-like_sf"/>
</dbReference>
<dbReference type="InterPro" id="IPR001827">
    <property type="entry name" value="Homeobox_Antennapedia_CS"/>
</dbReference>
<dbReference type="Gene3D" id="1.10.10.60">
    <property type="entry name" value="Homeodomain-like"/>
    <property type="match status" value="1"/>
</dbReference>
<keyword evidence="5 6" id="KW-0539">Nucleus</keyword>
<dbReference type="CDD" id="cd00086">
    <property type="entry name" value="homeodomain"/>
    <property type="match status" value="1"/>
</dbReference>
<protein>
    <submittedName>
        <fullName evidence="10">Homeotic protein proboscipedia</fullName>
    </submittedName>
</protein>
<feature type="compositionally biased region" description="Low complexity" evidence="8">
    <location>
        <begin position="323"/>
        <end position="344"/>
    </location>
</feature>
<feature type="compositionally biased region" description="Low complexity" evidence="8">
    <location>
        <begin position="297"/>
        <end position="314"/>
    </location>
</feature>
<dbReference type="PROSITE" id="PS00027">
    <property type="entry name" value="HOMEOBOX_1"/>
    <property type="match status" value="1"/>
</dbReference>
<dbReference type="PROSITE" id="PS50071">
    <property type="entry name" value="HOMEOBOX_2"/>
    <property type="match status" value="1"/>
</dbReference>
<keyword evidence="4 6" id="KW-0371">Homeobox</keyword>
<evidence type="ECO:0000313" key="10">
    <source>
        <dbReference type="EMBL" id="CAG6641059.1"/>
    </source>
</evidence>
<dbReference type="SUPFAM" id="SSF46689">
    <property type="entry name" value="Homeodomain-like"/>
    <property type="match status" value="1"/>
</dbReference>
<proteinExistence type="predicted"/>
<dbReference type="InterPro" id="IPR001356">
    <property type="entry name" value="HD"/>
</dbReference>
<feature type="DNA-binding region" description="Homeobox" evidence="6">
    <location>
        <begin position="215"/>
        <end position="274"/>
    </location>
</feature>
<feature type="domain" description="Homeobox" evidence="9">
    <location>
        <begin position="213"/>
        <end position="273"/>
    </location>
</feature>
<dbReference type="EMBL" id="HBUF01115271">
    <property type="protein sequence ID" value="CAG6641059.1"/>
    <property type="molecule type" value="Transcribed_RNA"/>
</dbReference>
<evidence type="ECO:0000256" key="3">
    <source>
        <dbReference type="ARBA" id="ARBA00023125"/>
    </source>
</evidence>
<dbReference type="PROSITE" id="PS00032">
    <property type="entry name" value="ANTENNAPEDIA"/>
    <property type="match status" value="1"/>
</dbReference>
<dbReference type="InterPro" id="IPR017970">
    <property type="entry name" value="Homeobox_CS"/>
</dbReference>
<evidence type="ECO:0000256" key="6">
    <source>
        <dbReference type="PROSITE-ProRule" id="PRU00108"/>
    </source>
</evidence>
<feature type="compositionally biased region" description="Polar residues" evidence="8">
    <location>
        <begin position="550"/>
        <end position="573"/>
    </location>
</feature>
<reference evidence="10" key="1">
    <citation type="submission" date="2021-05" db="EMBL/GenBank/DDBJ databases">
        <authorList>
            <person name="Alioto T."/>
            <person name="Alioto T."/>
            <person name="Gomez Garrido J."/>
        </authorList>
    </citation>
    <scope>NUCLEOTIDE SEQUENCE</scope>
</reference>
<evidence type="ECO:0000256" key="4">
    <source>
        <dbReference type="ARBA" id="ARBA00023155"/>
    </source>
</evidence>
<feature type="compositionally biased region" description="Basic and acidic residues" evidence="8">
    <location>
        <begin position="285"/>
        <end position="296"/>
    </location>
</feature>
<dbReference type="AlphaFoldDB" id="A0A8D8W148"/>
<evidence type="ECO:0000256" key="7">
    <source>
        <dbReference type="RuleBase" id="RU000682"/>
    </source>
</evidence>
<evidence type="ECO:0000256" key="8">
    <source>
        <dbReference type="SAM" id="MobiDB-lite"/>
    </source>
</evidence>
<feature type="region of interest" description="Disordered" evidence="8">
    <location>
        <begin position="490"/>
        <end position="523"/>
    </location>
</feature>
<comment type="subcellular location">
    <subcellularLocation>
        <location evidence="1 6 7">Nucleus</location>
    </subcellularLocation>
</comment>
<evidence type="ECO:0000256" key="2">
    <source>
        <dbReference type="ARBA" id="ARBA00022473"/>
    </source>
</evidence>
<keyword evidence="3 6" id="KW-0238">DNA-binding</keyword>
<dbReference type="PANTHER" id="PTHR45664:SF2">
    <property type="entry name" value="HOMEOTIC PROTEIN PROBOSCIPEDIA"/>
    <property type="match status" value="1"/>
</dbReference>
<feature type="region of interest" description="Disordered" evidence="8">
    <location>
        <begin position="199"/>
        <end position="218"/>
    </location>
</feature>
<dbReference type="EMBL" id="HBUF01620155">
    <property type="protein sequence ID" value="CAG6780791.1"/>
    <property type="molecule type" value="Transcribed_RNA"/>
</dbReference>
<keyword evidence="2" id="KW-0217">Developmental protein</keyword>
<dbReference type="SMART" id="SM00389">
    <property type="entry name" value="HOX"/>
    <property type="match status" value="1"/>
</dbReference>
<dbReference type="PANTHER" id="PTHR45664">
    <property type="entry name" value="PROTEIN ZERKNUELLT 1-RELATED"/>
    <property type="match status" value="1"/>
</dbReference>